<accession>A0A1N7SD93</accession>
<dbReference type="STRING" id="1247936.BN2475_540050"/>
<dbReference type="AlphaFoldDB" id="A0A1N7SD93"/>
<protein>
    <recommendedName>
        <fullName evidence="1">Wadjet protein JetD C-terminal domain-containing protein</fullName>
    </recommendedName>
</protein>
<sequence length="112" mass="12502">MRLLDASLRKQVLDMEDFQMPVGQWNNLFQRPPKRLLIVENLESGLALPDIEEAAVVMALGNNVAVLREIRWAHTADVLYWGDIDTWGAAHLVAGSRHFSTTEVDADDGSSD</sequence>
<name>A0A1N7SD93_9BURK</name>
<dbReference type="Proteomes" id="UP000187012">
    <property type="component" value="Unassembled WGS sequence"/>
</dbReference>
<proteinExistence type="predicted"/>
<evidence type="ECO:0000313" key="2">
    <source>
        <dbReference type="EMBL" id="SIT45321.1"/>
    </source>
</evidence>
<evidence type="ECO:0000313" key="3">
    <source>
        <dbReference type="Proteomes" id="UP000187012"/>
    </source>
</evidence>
<dbReference type="InterPro" id="IPR024534">
    <property type="entry name" value="JetD_C"/>
</dbReference>
<dbReference type="OrthoDB" id="322908at2"/>
<reference evidence="2 3" key="1">
    <citation type="submission" date="2016-12" db="EMBL/GenBank/DDBJ databases">
        <authorList>
            <person name="Song W.-J."/>
            <person name="Kurnit D.M."/>
        </authorList>
    </citation>
    <scope>NUCLEOTIDE SEQUENCE [LARGE SCALE GENOMIC DNA]</scope>
    <source>
        <strain evidence="2 3">STM7296</strain>
    </source>
</reference>
<dbReference type="EMBL" id="CYGX02000054">
    <property type="protein sequence ID" value="SIT45321.1"/>
    <property type="molecule type" value="Genomic_DNA"/>
</dbReference>
<dbReference type="Pfam" id="PF09983">
    <property type="entry name" value="JetD_C"/>
    <property type="match status" value="1"/>
</dbReference>
<keyword evidence="3" id="KW-1185">Reference proteome</keyword>
<gene>
    <name evidence="2" type="ORF">BN2475_540050</name>
</gene>
<evidence type="ECO:0000259" key="1">
    <source>
        <dbReference type="Pfam" id="PF09983"/>
    </source>
</evidence>
<organism evidence="2 3">
    <name type="scientific">Paraburkholderia ribeironis</name>
    <dbReference type="NCBI Taxonomy" id="1247936"/>
    <lineage>
        <taxon>Bacteria</taxon>
        <taxon>Pseudomonadati</taxon>
        <taxon>Pseudomonadota</taxon>
        <taxon>Betaproteobacteria</taxon>
        <taxon>Burkholderiales</taxon>
        <taxon>Burkholderiaceae</taxon>
        <taxon>Paraburkholderia</taxon>
    </lineage>
</organism>
<feature type="domain" description="Wadjet protein JetD C-terminal" evidence="1">
    <location>
        <begin position="2"/>
        <end position="93"/>
    </location>
</feature>